<feature type="non-terminal residue" evidence="1">
    <location>
        <position position="1"/>
    </location>
</feature>
<keyword evidence="2" id="KW-1185">Reference proteome</keyword>
<protein>
    <submittedName>
        <fullName evidence="1">Uncharacterized protein</fullName>
    </submittedName>
</protein>
<gene>
    <name evidence="1" type="ORF">KIPB_016037</name>
</gene>
<accession>A0A391NV33</accession>
<sequence length="59" mass="6166">TLAAAQAAQMTDYLDLYTAAGADAETARAAVMALYYNEMLATTPNARLLVGTDDPTVVV</sequence>
<reference evidence="1 2" key="1">
    <citation type="journal article" date="2018" name="PLoS ONE">
        <title>The draft genome of Kipferlia bialata reveals reductive genome evolution in fornicate parasites.</title>
        <authorList>
            <person name="Tanifuji G."/>
            <person name="Takabayashi S."/>
            <person name="Kume K."/>
            <person name="Takagi M."/>
            <person name="Nakayama T."/>
            <person name="Kamikawa R."/>
            <person name="Inagaki Y."/>
            <person name="Hashimoto T."/>
        </authorList>
    </citation>
    <scope>NUCLEOTIDE SEQUENCE [LARGE SCALE GENOMIC DNA]</scope>
    <source>
        <strain evidence="1">NY0173</strain>
    </source>
</reference>
<evidence type="ECO:0000313" key="2">
    <source>
        <dbReference type="Proteomes" id="UP000265618"/>
    </source>
</evidence>
<comment type="caution">
    <text evidence="1">The sequence shown here is derived from an EMBL/GenBank/DDBJ whole genome shotgun (WGS) entry which is preliminary data.</text>
</comment>
<dbReference type="AlphaFoldDB" id="A0A391NV33"/>
<proteinExistence type="predicted"/>
<evidence type="ECO:0000313" key="1">
    <source>
        <dbReference type="EMBL" id="GCA65021.1"/>
    </source>
</evidence>
<name>A0A391NV33_9EUKA</name>
<dbReference type="Proteomes" id="UP000265618">
    <property type="component" value="Unassembled WGS sequence"/>
</dbReference>
<organism evidence="1 2">
    <name type="scientific">Kipferlia bialata</name>
    <dbReference type="NCBI Taxonomy" id="797122"/>
    <lineage>
        <taxon>Eukaryota</taxon>
        <taxon>Metamonada</taxon>
        <taxon>Carpediemonas-like organisms</taxon>
        <taxon>Kipferlia</taxon>
    </lineage>
</organism>
<dbReference type="EMBL" id="BDIP01009463">
    <property type="protein sequence ID" value="GCA65021.1"/>
    <property type="molecule type" value="Genomic_DNA"/>
</dbReference>